<evidence type="ECO:0000256" key="4">
    <source>
        <dbReference type="SAM" id="Phobius"/>
    </source>
</evidence>
<evidence type="ECO:0000256" key="1">
    <source>
        <dbReference type="ARBA" id="ARBA00022737"/>
    </source>
</evidence>
<evidence type="ECO:0000313" key="6">
    <source>
        <dbReference type="EMBL" id="CAD8074178.1"/>
    </source>
</evidence>
<dbReference type="PANTHER" id="PTHR44145">
    <property type="entry name" value="DNAJ HOMOLOG SUBFAMILY A MEMBER 3, MITOCHONDRIAL"/>
    <property type="match status" value="1"/>
</dbReference>
<keyword evidence="1" id="KW-0677">Repeat</keyword>
<protein>
    <recommendedName>
        <fullName evidence="5">J domain-containing protein</fullName>
    </recommendedName>
</protein>
<evidence type="ECO:0000256" key="2">
    <source>
        <dbReference type="ARBA" id="ARBA00023186"/>
    </source>
</evidence>
<reference evidence="6" key="1">
    <citation type="submission" date="2021-01" db="EMBL/GenBank/DDBJ databases">
        <authorList>
            <consortium name="Genoscope - CEA"/>
            <person name="William W."/>
        </authorList>
    </citation>
    <scope>NUCLEOTIDE SEQUENCE</scope>
</reference>
<keyword evidence="2" id="KW-0143">Chaperone</keyword>
<name>A0A8S1M024_9CILI</name>
<comment type="caution">
    <text evidence="6">The sequence shown here is derived from an EMBL/GenBank/DDBJ whole genome shotgun (WGS) entry which is preliminary data.</text>
</comment>
<dbReference type="AlphaFoldDB" id="A0A8S1M024"/>
<feature type="compositionally biased region" description="Low complexity" evidence="3">
    <location>
        <begin position="1"/>
        <end position="13"/>
    </location>
</feature>
<evidence type="ECO:0000313" key="7">
    <source>
        <dbReference type="Proteomes" id="UP000692954"/>
    </source>
</evidence>
<sequence length="484" mass="56590">MGNIVSSNSNNSNIEQPNRKKPRIFGEKENNEPRSLIKFKQEDQSDAESEIVPIQIPEISKEMTPQKQEDIYKVIVPSPRSDLGSEIEQLWNKAVQEQSCQLAKKIITTYLEDGTMYNGEWFKGTMHGNGNLSREGLLLYEGEWKLGKKNGNGVEYYTRRTYDKIIPACQISDKQYWKVYNGTFENDKIHGEGILELINGSCVFGEFANGQLHGQLTYECIIRNLELRIVFQIMIKIYIKTLYRFSSQTKCLYKTLNVSTDASQEDIKASFFELAKKYHPDSNPETSIDPEKFREIQYAYQTLSNPEKRKYYDQENGIIGQSFQGNPTFGEQEDVYQKWARVNREHIRQNEAEYSDYFEKQYFRNPDYFKRKVDEDSPWNISYDLYKKHYDIKKEKSEYVLHVPTETTSYWEKKADMKERTLEQKAEDLKNGKSLYIGLFITMIIGGIYYIYQDQNQNKQRVSSAGKVKEGSGYKVKSLPLNIV</sequence>
<keyword evidence="4" id="KW-1133">Transmembrane helix</keyword>
<dbReference type="PROSITE" id="PS00636">
    <property type="entry name" value="DNAJ_1"/>
    <property type="match status" value="1"/>
</dbReference>
<dbReference type="InterPro" id="IPR018253">
    <property type="entry name" value="DnaJ_domain_CS"/>
</dbReference>
<keyword evidence="4" id="KW-0812">Transmembrane</keyword>
<evidence type="ECO:0000256" key="3">
    <source>
        <dbReference type="SAM" id="MobiDB-lite"/>
    </source>
</evidence>
<dbReference type="InterPro" id="IPR001623">
    <property type="entry name" value="DnaJ_domain"/>
</dbReference>
<dbReference type="CDD" id="cd06257">
    <property type="entry name" value="DnaJ"/>
    <property type="match status" value="1"/>
</dbReference>
<feature type="transmembrane region" description="Helical" evidence="4">
    <location>
        <begin position="434"/>
        <end position="452"/>
    </location>
</feature>
<dbReference type="SMART" id="SM00698">
    <property type="entry name" value="MORN"/>
    <property type="match status" value="3"/>
</dbReference>
<dbReference type="Proteomes" id="UP000692954">
    <property type="component" value="Unassembled WGS sequence"/>
</dbReference>
<dbReference type="InterPro" id="IPR003409">
    <property type="entry name" value="MORN"/>
</dbReference>
<dbReference type="Pfam" id="PF02493">
    <property type="entry name" value="MORN"/>
    <property type="match status" value="4"/>
</dbReference>
<feature type="domain" description="J" evidence="5">
    <location>
        <begin position="251"/>
        <end position="316"/>
    </location>
</feature>
<dbReference type="PROSITE" id="PS50076">
    <property type="entry name" value="DNAJ_2"/>
    <property type="match status" value="1"/>
</dbReference>
<proteinExistence type="predicted"/>
<gene>
    <name evidence="6" type="ORF">PSON_ATCC_30995.1.T0310355</name>
</gene>
<dbReference type="SMART" id="SM00271">
    <property type="entry name" value="DnaJ"/>
    <property type="match status" value="1"/>
</dbReference>
<keyword evidence="7" id="KW-1185">Reference proteome</keyword>
<organism evidence="6 7">
    <name type="scientific">Paramecium sonneborni</name>
    <dbReference type="NCBI Taxonomy" id="65129"/>
    <lineage>
        <taxon>Eukaryota</taxon>
        <taxon>Sar</taxon>
        <taxon>Alveolata</taxon>
        <taxon>Ciliophora</taxon>
        <taxon>Intramacronucleata</taxon>
        <taxon>Oligohymenophorea</taxon>
        <taxon>Peniculida</taxon>
        <taxon>Parameciidae</taxon>
        <taxon>Paramecium</taxon>
    </lineage>
</organism>
<dbReference type="OrthoDB" id="376357at2759"/>
<dbReference type="InterPro" id="IPR051938">
    <property type="entry name" value="Apopto_cytoskel_mod"/>
</dbReference>
<dbReference type="EMBL" id="CAJJDN010000031">
    <property type="protein sequence ID" value="CAD8074178.1"/>
    <property type="molecule type" value="Genomic_DNA"/>
</dbReference>
<keyword evidence="4" id="KW-0472">Membrane</keyword>
<evidence type="ECO:0000259" key="5">
    <source>
        <dbReference type="PROSITE" id="PS50076"/>
    </source>
</evidence>
<feature type="region of interest" description="Disordered" evidence="3">
    <location>
        <begin position="1"/>
        <end position="48"/>
    </location>
</feature>
<dbReference type="Pfam" id="PF00226">
    <property type="entry name" value="DnaJ"/>
    <property type="match status" value="1"/>
</dbReference>
<dbReference type="PANTHER" id="PTHR44145:SF3">
    <property type="entry name" value="DNAJ HOMOLOG SUBFAMILY A MEMBER 3, MITOCHONDRIAL"/>
    <property type="match status" value="1"/>
</dbReference>
<accession>A0A8S1M024</accession>